<dbReference type="Gene3D" id="2.60.40.380">
    <property type="entry name" value="Purple acid phosphatase-like, N-terminal"/>
    <property type="match status" value="1"/>
</dbReference>
<dbReference type="Proteomes" id="UP001528912">
    <property type="component" value="Unassembled WGS sequence"/>
</dbReference>
<dbReference type="EMBL" id="JAROAV010000052">
    <property type="protein sequence ID" value="MDF8266293.1"/>
    <property type="molecule type" value="Genomic_DNA"/>
</dbReference>
<dbReference type="InterPro" id="IPR029052">
    <property type="entry name" value="Metallo-depent_PP-like"/>
</dbReference>
<evidence type="ECO:0000313" key="3">
    <source>
        <dbReference type="EMBL" id="MDF8266293.1"/>
    </source>
</evidence>
<keyword evidence="4" id="KW-1185">Reference proteome</keyword>
<sequence length="527" mass="58034">MPQLSRRHLIGLTGATGLSAATVLTRSSAPAGATPWSGTDPFTLGVASGDPAPDGVVLWTRLAPSPLAADGRAGMGDKPVQVQWQVATDPTFKNDSVVRAGSERAVPELAHSVHVELSGLLPDREYWYRFRAGNELSPVGRTRTAPAYGAELKELRFAFTSCQNLPAGYFTAYRHMAQDDLDLVVHLGDYIYEGVGKSTLPGRSHASGAEIFTLPDYRLRYSQYKTDPDLRAAHAAAPWIVTPDDHEVENNYANDISEPDQEPDQDRAVFLKRRAAAYQAYYEHMPLRRRSMPTGPDMQLYRRIRYGRLAEFNVLDTRQYRDDQLEGCAQPCTDRYQPGRTMLGAEQESWLTSGLSSSTATWKVLANQVVTFDADGKAGPAESYSLDTWMGYANARQRWYDVLHERKVENTVVITGDAHRSATADLKLDYRDQASPTVGVEFLGTSISSGGNGADMDATGTTWLSQNPHLKFASSQRGYQRCVVTPGHWRTDYRVVSAVTTPDAPIADRAEVYVEAGRPGVAGVDRH</sequence>
<evidence type="ECO:0000259" key="2">
    <source>
        <dbReference type="Pfam" id="PF16655"/>
    </source>
</evidence>
<protein>
    <submittedName>
        <fullName evidence="3">Alkaline phosphatase D family protein</fullName>
    </submittedName>
</protein>
<comment type="caution">
    <text evidence="3">The sequence shown here is derived from an EMBL/GenBank/DDBJ whole genome shotgun (WGS) entry which is preliminary data.</text>
</comment>
<name>A0ABT6CCQ5_9MICO</name>
<feature type="domain" description="Phospholipase D N-terminal" evidence="2">
    <location>
        <begin position="44"/>
        <end position="144"/>
    </location>
</feature>
<dbReference type="InterPro" id="IPR032093">
    <property type="entry name" value="PhoD_N"/>
</dbReference>
<dbReference type="CDD" id="cd07389">
    <property type="entry name" value="MPP_PhoD"/>
    <property type="match status" value="1"/>
</dbReference>
<dbReference type="Gene3D" id="3.60.21.70">
    <property type="entry name" value="PhoD-like phosphatase"/>
    <property type="match status" value="1"/>
</dbReference>
<evidence type="ECO:0000259" key="1">
    <source>
        <dbReference type="Pfam" id="PF09423"/>
    </source>
</evidence>
<proteinExistence type="predicted"/>
<dbReference type="InterPro" id="IPR006311">
    <property type="entry name" value="TAT_signal"/>
</dbReference>
<dbReference type="InterPro" id="IPR052900">
    <property type="entry name" value="Phospholipid_Metab_Enz"/>
</dbReference>
<dbReference type="RefSeq" id="WP_277193480.1">
    <property type="nucleotide sequence ID" value="NZ_JAROAV010000052.1"/>
</dbReference>
<dbReference type="InterPro" id="IPR038607">
    <property type="entry name" value="PhoD-like_sf"/>
</dbReference>
<gene>
    <name evidence="3" type="ORF">P4R38_18735</name>
</gene>
<dbReference type="Pfam" id="PF16655">
    <property type="entry name" value="PhoD_N"/>
    <property type="match status" value="1"/>
</dbReference>
<reference evidence="3 4" key="1">
    <citation type="submission" date="2023-03" db="EMBL/GenBank/DDBJ databases">
        <title>YIM 133296 draft genome.</title>
        <authorList>
            <person name="Xiong L."/>
        </authorList>
    </citation>
    <scope>NUCLEOTIDE SEQUENCE [LARGE SCALE GENOMIC DNA]</scope>
    <source>
        <strain evidence="3 4">YIM 133296</strain>
    </source>
</reference>
<dbReference type="SUPFAM" id="SSF56300">
    <property type="entry name" value="Metallo-dependent phosphatases"/>
    <property type="match status" value="1"/>
</dbReference>
<dbReference type="PANTHER" id="PTHR43606">
    <property type="entry name" value="PHOSPHATASE, PUTATIVE (AFU_ORTHOLOGUE AFUA_6G08710)-RELATED"/>
    <property type="match status" value="1"/>
</dbReference>
<evidence type="ECO:0000313" key="4">
    <source>
        <dbReference type="Proteomes" id="UP001528912"/>
    </source>
</evidence>
<dbReference type="PANTHER" id="PTHR43606:SF2">
    <property type="entry name" value="ALKALINE PHOSPHATASE FAMILY PROTEIN (AFU_ORTHOLOGUE AFUA_5G03860)"/>
    <property type="match status" value="1"/>
</dbReference>
<dbReference type="InterPro" id="IPR018946">
    <property type="entry name" value="PhoD-like_MPP"/>
</dbReference>
<organism evidence="3 4">
    <name type="scientific">Luteipulveratus flavus</name>
    <dbReference type="NCBI Taxonomy" id="3031728"/>
    <lineage>
        <taxon>Bacteria</taxon>
        <taxon>Bacillati</taxon>
        <taxon>Actinomycetota</taxon>
        <taxon>Actinomycetes</taxon>
        <taxon>Micrococcales</taxon>
        <taxon>Dermacoccaceae</taxon>
        <taxon>Luteipulveratus</taxon>
    </lineage>
</organism>
<accession>A0ABT6CCQ5</accession>
<feature type="domain" description="PhoD-like phosphatase metallophosphatase" evidence="1">
    <location>
        <begin position="157"/>
        <end position="493"/>
    </location>
</feature>
<dbReference type="PROSITE" id="PS51318">
    <property type="entry name" value="TAT"/>
    <property type="match status" value="1"/>
</dbReference>
<dbReference type="Pfam" id="PF09423">
    <property type="entry name" value="PhoD"/>
    <property type="match status" value="1"/>
</dbReference>